<organism evidence="2">
    <name type="scientific">hydrothermal vent metagenome</name>
    <dbReference type="NCBI Taxonomy" id="652676"/>
    <lineage>
        <taxon>unclassified sequences</taxon>
        <taxon>metagenomes</taxon>
        <taxon>ecological metagenomes</taxon>
    </lineage>
</organism>
<keyword evidence="1" id="KW-0677">Repeat</keyword>
<dbReference type="CDD" id="cd05819">
    <property type="entry name" value="NHL"/>
    <property type="match status" value="1"/>
</dbReference>
<dbReference type="GO" id="GO:0008270">
    <property type="term" value="F:zinc ion binding"/>
    <property type="evidence" value="ECO:0007669"/>
    <property type="project" value="UniProtKB-KW"/>
</dbReference>
<dbReference type="InterPro" id="IPR001258">
    <property type="entry name" value="NHL_repeat"/>
</dbReference>
<evidence type="ECO:0000256" key="1">
    <source>
        <dbReference type="ARBA" id="ARBA00022737"/>
    </source>
</evidence>
<dbReference type="SUPFAM" id="SSF101898">
    <property type="entry name" value="NHL repeat"/>
    <property type="match status" value="1"/>
</dbReference>
<dbReference type="EMBL" id="FAXA01000252">
    <property type="protein sequence ID" value="CUV02391.1"/>
    <property type="molecule type" value="Genomic_DNA"/>
</dbReference>
<protein>
    <recommendedName>
        <fullName evidence="3">6-bladed beta-propeller</fullName>
    </recommendedName>
</protein>
<dbReference type="PROSITE" id="PS51125">
    <property type="entry name" value="NHL"/>
    <property type="match status" value="5"/>
</dbReference>
<evidence type="ECO:0000313" key="2">
    <source>
        <dbReference type="EMBL" id="CUV02391.1"/>
    </source>
</evidence>
<name>A0A160V8Q6_9ZZZZ</name>
<reference evidence="2" key="1">
    <citation type="submission" date="2015-10" db="EMBL/GenBank/DDBJ databases">
        <authorList>
            <person name="Gilbert D.G."/>
        </authorList>
    </citation>
    <scope>NUCLEOTIDE SEQUENCE</scope>
</reference>
<evidence type="ECO:0008006" key="3">
    <source>
        <dbReference type="Google" id="ProtNLM"/>
    </source>
</evidence>
<accession>A0A160V8Q6</accession>
<dbReference type="Gene3D" id="2.120.10.30">
    <property type="entry name" value="TolB, C-terminal domain"/>
    <property type="match status" value="3"/>
</dbReference>
<sequence>MTTETDQPVSTKGFYRYHDVIGLLSPAGPGFSGPVAVTTGPDRMLYVANRANPKQPDGVRVSRCTTDGDYLDQFGVWGEGPGEFIWVTDIAFSSQGEIYLADEHSHRISVFGADRQFIRAFGGHGSGPGELDRPSGLEFGPGGNLYVVDTLNHRVQALTANGEFISKWGALGDAEGQFNMPWGVAIDISGDVYVTDWRNDRVQKFDAEGNFLMAFGTSGGDEGQFNRPNGIAVDADGDIYVCDWLNDRAQVFDRTGGFKDVLIGHSGMSKWGQTLLDANPDIERKLELAVQNIEPKRRFYRPVSIHVDKNGKVYVADCYRHRVQIYQKL</sequence>
<dbReference type="PANTHER" id="PTHR24104">
    <property type="entry name" value="E3 UBIQUITIN-PROTEIN LIGASE NHLRC1-RELATED"/>
    <property type="match status" value="1"/>
</dbReference>
<dbReference type="InterPro" id="IPR050952">
    <property type="entry name" value="TRIM-NHL_E3_ligases"/>
</dbReference>
<proteinExistence type="predicted"/>
<dbReference type="PANTHER" id="PTHR24104:SF25">
    <property type="entry name" value="PROTEIN LIN-41"/>
    <property type="match status" value="1"/>
</dbReference>
<dbReference type="Pfam" id="PF01436">
    <property type="entry name" value="NHL"/>
    <property type="match status" value="5"/>
</dbReference>
<gene>
    <name evidence="2" type="ORF">MGWOODY_Clf1763</name>
</gene>
<dbReference type="AlphaFoldDB" id="A0A160V8Q6"/>
<dbReference type="InterPro" id="IPR011042">
    <property type="entry name" value="6-blade_b-propeller_TolB-like"/>
</dbReference>